<dbReference type="PROSITE" id="PS50935">
    <property type="entry name" value="SSB"/>
    <property type="match status" value="1"/>
</dbReference>
<keyword evidence="1 2" id="KW-0238">DNA-binding</keyword>
<evidence type="ECO:0000313" key="6">
    <source>
        <dbReference type="Proteomes" id="UP000029067"/>
    </source>
</evidence>
<dbReference type="SUPFAM" id="SSF50249">
    <property type="entry name" value="Nucleic acid-binding proteins"/>
    <property type="match status" value="1"/>
</dbReference>
<dbReference type="eggNOG" id="COG0629">
    <property type="taxonomic scope" value="Bacteria"/>
</dbReference>
<evidence type="ECO:0000256" key="1">
    <source>
        <dbReference type="ARBA" id="ARBA00023125"/>
    </source>
</evidence>
<reference evidence="5 6" key="1">
    <citation type="submission" date="2014-03" db="EMBL/GenBank/DDBJ databases">
        <title>Genomics of Bifidobacteria.</title>
        <authorList>
            <person name="Ventura M."/>
            <person name="Milani C."/>
            <person name="Lugli G.A."/>
        </authorList>
    </citation>
    <scope>NUCLEOTIDE SEQUENCE [LARGE SCALE GENOMIC DNA]</scope>
    <source>
        <strain evidence="5 6">LMG 10738</strain>
    </source>
</reference>
<feature type="compositionally biased region" description="Acidic residues" evidence="4">
    <location>
        <begin position="183"/>
        <end position="192"/>
    </location>
</feature>
<evidence type="ECO:0000256" key="3">
    <source>
        <dbReference type="RuleBase" id="RU000524"/>
    </source>
</evidence>
<dbReference type="EMBL" id="JGYV01000001">
    <property type="protein sequence ID" value="KFI65922.1"/>
    <property type="molecule type" value="Genomic_DNA"/>
</dbReference>
<dbReference type="HAMAP" id="MF_00984">
    <property type="entry name" value="SSB"/>
    <property type="match status" value="1"/>
</dbReference>
<feature type="compositionally biased region" description="Low complexity" evidence="4">
    <location>
        <begin position="142"/>
        <end position="162"/>
    </location>
</feature>
<dbReference type="Proteomes" id="UP000029067">
    <property type="component" value="Unassembled WGS sequence"/>
</dbReference>
<evidence type="ECO:0000256" key="4">
    <source>
        <dbReference type="SAM" id="MobiDB-lite"/>
    </source>
</evidence>
<dbReference type="NCBIfam" id="NF005851">
    <property type="entry name" value="PRK07772.1"/>
    <property type="match status" value="1"/>
</dbReference>
<dbReference type="OrthoDB" id="9809878at2"/>
<evidence type="ECO:0000313" key="5">
    <source>
        <dbReference type="EMBL" id="KFI65922.1"/>
    </source>
</evidence>
<dbReference type="InterPro" id="IPR012340">
    <property type="entry name" value="NA-bd_OB-fold"/>
</dbReference>
<sequence>MAGETIITVVGNLTRDPELRTIGNGSTVVNFTIASSTRNFDRQSNQWTDGGTLFLNCSAWDSERTHMASNIAQSLAKGMNVIAQGILRQRSYEDDNHVKHTVTELRVQEIGPTLKRATAQVTRQTSSAASGGFHDSRFDEQTPTGGYQGGATATASNSGAVGEDPWGQPIGQGVTFGAPAEFGGDDPGEPAF</sequence>
<dbReference type="InterPro" id="IPR011344">
    <property type="entry name" value="ssDNA-bd"/>
</dbReference>
<comment type="caution">
    <text evidence="2">Lacks conserved residue(s) required for the propagation of feature annotation.</text>
</comment>
<comment type="subunit">
    <text evidence="2">Homotetramer.</text>
</comment>
<dbReference type="CDD" id="cd04496">
    <property type="entry name" value="SSB_OBF"/>
    <property type="match status" value="1"/>
</dbReference>
<dbReference type="NCBIfam" id="TIGR00621">
    <property type="entry name" value="ssb"/>
    <property type="match status" value="1"/>
</dbReference>
<protein>
    <recommendedName>
        <fullName evidence="2 3">Single-stranded DNA-binding protein</fullName>
        <shortName evidence="2">SSB</shortName>
    </recommendedName>
</protein>
<dbReference type="GO" id="GO:0003697">
    <property type="term" value="F:single-stranded DNA binding"/>
    <property type="evidence" value="ECO:0007669"/>
    <property type="project" value="UniProtKB-UniRule"/>
</dbReference>
<keyword evidence="6" id="KW-1185">Reference proteome</keyword>
<dbReference type="Pfam" id="PF00436">
    <property type="entry name" value="SSB"/>
    <property type="match status" value="1"/>
</dbReference>
<dbReference type="RefSeq" id="WP_033516282.1">
    <property type="nucleotide sequence ID" value="NZ_JGYV01000001.1"/>
</dbReference>
<accession>A0A087B4H2</accession>
<dbReference type="Gene3D" id="2.40.50.140">
    <property type="entry name" value="Nucleic acid-binding proteins"/>
    <property type="match status" value="1"/>
</dbReference>
<dbReference type="STRING" id="1688.BCUN_0421"/>
<gene>
    <name evidence="5" type="ORF">BCUN_0421</name>
</gene>
<name>A0A087B4H2_9BIFI</name>
<dbReference type="AlphaFoldDB" id="A0A087B4H2"/>
<evidence type="ECO:0000256" key="2">
    <source>
        <dbReference type="HAMAP-Rule" id="MF_00984"/>
    </source>
</evidence>
<comment type="caution">
    <text evidence="5">The sequence shown here is derived from an EMBL/GenBank/DDBJ whole genome shotgun (WGS) entry which is preliminary data.</text>
</comment>
<dbReference type="InterPro" id="IPR000424">
    <property type="entry name" value="Primosome_PriB/ssb"/>
</dbReference>
<proteinExistence type="inferred from homology"/>
<organism evidence="5 6">
    <name type="scientific">Bifidobacterium cuniculi</name>
    <dbReference type="NCBI Taxonomy" id="1688"/>
    <lineage>
        <taxon>Bacteria</taxon>
        <taxon>Bacillati</taxon>
        <taxon>Actinomycetota</taxon>
        <taxon>Actinomycetes</taxon>
        <taxon>Bifidobacteriales</taxon>
        <taxon>Bifidobacteriaceae</taxon>
        <taxon>Bifidobacterium</taxon>
    </lineage>
</organism>
<dbReference type="GO" id="GO:0006260">
    <property type="term" value="P:DNA replication"/>
    <property type="evidence" value="ECO:0007669"/>
    <property type="project" value="InterPro"/>
</dbReference>
<feature type="region of interest" description="Disordered" evidence="4">
    <location>
        <begin position="122"/>
        <end position="192"/>
    </location>
</feature>